<feature type="region of interest" description="Disordered" evidence="3">
    <location>
        <begin position="51"/>
        <end position="78"/>
    </location>
</feature>
<accession>A0A3A8NNS4</accession>
<feature type="region of interest" description="Disordered" evidence="3">
    <location>
        <begin position="1"/>
        <end position="23"/>
    </location>
</feature>
<comment type="caution">
    <text evidence="5">The sequence shown here is derived from an EMBL/GenBank/DDBJ whole genome shotgun (WGS) entry which is preliminary data.</text>
</comment>
<gene>
    <name evidence="5" type="ORF">D7V93_35765</name>
</gene>
<dbReference type="GO" id="GO:0005544">
    <property type="term" value="F:calcium-dependent phospholipid binding"/>
    <property type="evidence" value="ECO:0007669"/>
    <property type="project" value="InterPro"/>
</dbReference>
<dbReference type="PANTHER" id="PTHR10502">
    <property type="entry name" value="ANNEXIN"/>
    <property type="match status" value="1"/>
</dbReference>
<sequence>MAAWKGRIASTTEKVPEPKLPPAPRYTFKIQQAAVDPNAVRAARLKQLEDEGKRAITPAKQPKDLPAIPDDPTGKASALVDSKCDRKLEVRNAKLPDLQKSPLGHVPEIGAQLMRDDGGHLLIKGPLGDLVYKPGGPKPTDPEKLKDWTRLQKKITDAAEKQKKAKAQPKEPAKGITVLEEAAPAPINVPDFARVDIGDVLARLLAAPDRYADASVQKAREAYVPGGLDTSWGVALIAAERPIFAAELQRVADAAQIKKEDLDAKVEARRKHLVDSHAATTETLSKAHEEAKTSLVESGKTFGDALSRVRASLDAQAEARAAAIQGGVDLTEARRKRDALLAAVDTKVGSWVVRYDQNGKRFKAAFAKAASDQMRAYELAALQDEWQLKKDAGDDPVKLKAATELYRPTKKWLDDRRKELGAVVSQAKRDIDQGVETYQEELRGAGKAAKETIRDWHAQQIGYERGFWDRLISWIIDWLDTAHDESKAWEAARAEENKTSLDKNMLFLAEVRLRQGEELDTEALEKRNDLGEEQKAILLSYYGKNGKDAVQALAEGLAVRISGQRRKPLMEALEKEILASSDLDRVRTVVDAQKPQFSADALNIVGKVEQGVNHTWGTDEQKIFDALANLTPLQGHYVELLYASRNGGENLRERLKSELDDFFSTSTHDWDKAEALLSGNAAKAAAVELDDAMEGTFLGTGLGTDEERILTLLRGKTPEQIDAIKKAYKEKYGRDLVAKMDDELRSGALKTHDVDEMHALVEGRTEDARAIEMDRAMRGSWFFGLGTDRKGIESVYDRIRKETEADAQQYGWDSKTFREELLKRNQAIDASYEKQYGKDWTERAAGESALSAAYHDEMRGEELKLIEGLRDDKGLQVDAARIQIEHTSFFYADDKIIRDAMSAEGRRQIANERRDGYLDIQERIDIERGLDEEKVKPASEGPLTAADRKKGLISELEFLEKWSPEKVQARFAKERKAVDVAAKAHAQANAQANMKALAAEYDATYSVEGFEITQFEQVVRRDTSGADRDAVDALLAKGYLTDAEAVQYAVQGAGTDEDILKEVLEGKSREEINAIAEEWAKNNPPAPWDTRTPFERFRARIAEELSGREAFDILDVVDYGEAVTPREKLARARRREGFEERSSNMFSRSARELLRTQTSTLDDEVRALELHEARRPKPGDKDYNADTLRAWQEGWEKKAVRVEHQAELADEAVKMHREQVDTVTDFIVTLASAAVMAIAVVIGVVLSIFAPPVGVGFWAAFGAFMASSTVLVGTAVAIAAVTMIAKASLKGAAYGWEEAATDAGVGAVDALTSLATAGMGSKLLKLGFLARMAEEGGVLARMTAHGLAQGAEGLVQSVPSAFLGNVLNDENYKGGNALFNVLAGTAMQAAPGAVLAGGLGALGGISKPRPPPPRTSDLLAFRGTPQERVTLYRKWKVENPAGGMKDFLREFDDSLLKQMSGDFDKKQLQRVMRKELLTHVPPAQRRAFANTPIELVSEADFLALTGSESGQAVTMFRRGKPTIVVKAGADLADLGEEGLHLLQRHDKATRDLVRSLDETALRHWDKLPVEKQFELYRKKLLLEIDAQESLLASLEAKRGVSMEPGEAARRLEQGERTLENLRKRLGEVDAFTPVQLAEFGQGARAKPQYLREPPRLFTKKPPKTAVAKKAGGKKAQPAALVVTDTPPVVREPGRPVDVWPNTTQHAAHEDIGPFSRTGPMDGDPFIATAERNVFTQHQRERTTLKLDPGDTVEQVGPAWMEVKRRTGETRYYKLVEVTRANGTKEQLQLVMNKRAGQRWEVRGKLTHEAGGTLEKTSSKKMTEALLGDQLGPTKKFRRLDFKPLGEAQGSGFDEILVEFDDAGAPTRAKLHLVEVKGGEHPPRLEKFTAVGENLRSNLRELRDKLGDFSFRKAHGLEDVHVDALLKAIDEWDISIELRLGHKTPLPPAGRDLVGRVERIADAWRKLSLVHAAIPAGDVARQELEALMAGFKAKLHTGRVTGMMKGLAEVEKALQGTRRTKGLLAKWKVDTSTLPGLIRSLDPNVKPGEISRILETFTT</sequence>
<dbReference type="Proteomes" id="UP000272888">
    <property type="component" value="Unassembled WGS sequence"/>
</dbReference>
<keyword evidence="4" id="KW-1133">Transmembrane helix</keyword>
<comment type="similarity">
    <text evidence="1">Belongs to the annexin family.</text>
</comment>
<dbReference type="GO" id="GO:0005737">
    <property type="term" value="C:cytoplasm"/>
    <property type="evidence" value="ECO:0007669"/>
    <property type="project" value="TreeGrafter"/>
</dbReference>
<evidence type="ECO:0000256" key="1">
    <source>
        <dbReference type="ARBA" id="ARBA00007831"/>
    </source>
</evidence>
<dbReference type="GO" id="GO:0001786">
    <property type="term" value="F:phosphatidylserine binding"/>
    <property type="evidence" value="ECO:0007669"/>
    <property type="project" value="TreeGrafter"/>
</dbReference>
<dbReference type="PROSITE" id="PS51897">
    <property type="entry name" value="ANNEXIN_2"/>
    <property type="match status" value="1"/>
</dbReference>
<dbReference type="SUPFAM" id="SSF47874">
    <property type="entry name" value="Annexin"/>
    <property type="match status" value="2"/>
</dbReference>
<protein>
    <recommendedName>
        <fullName evidence="7">Annexin</fullName>
    </recommendedName>
</protein>
<dbReference type="EMBL" id="RAWB01000585">
    <property type="protein sequence ID" value="RKH45040.1"/>
    <property type="molecule type" value="Genomic_DNA"/>
</dbReference>
<dbReference type="GO" id="GO:0005509">
    <property type="term" value="F:calcium ion binding"/>
    <property type="evidence" value="ECO:0007669"/>
    <property type="project" value="InterPro"/>
</dbReference>
<evidence type="ECO:0000313" key="5">
    <source>
        <dbReference type="EMBL" id="RKH45040.1"/>
    </source>
</evidence>
<feature type="transmembrane region" description="Helical" evidence="4">
    <location>
        <begin position="1257"/>
        <end position="1281"/>
    </location>
</feature>
<name>A0A3A8NNS4_9BACT</name>
<feature type="non-terminal residue" evidence="5">
    <location>
        <position position="2058"/>
    </location>
</feature>
<keyword evidence="4" id="KW-0812">Transmembrane</keyword>
<evidence type="ECO:0000256" key="2">
    <source>
        <dbReference type="ARBA" id="ARBA00022737"/>
    </source>
</evidence>
<organism evidence="5 6">
    <name type="scientific">Corallococcus llansteffanensis</name>
    <dbReference type="NCBI Taxonomy" id="2316731"/>
    <lineage>
        <taxon>Bacteria</taxon>
        <taxon>Pseudomonadati</taxon>
        <taxon>Myxococcota</taxon>
        <taxon>Myxococcia</taxon>
        <taxon>Myxococcales</taxon>
        <taxon>Cystobacterineae</taxon>
        <taxon>Myxococcaceae</taxon>
        <taxon>Corallococcus</taxon>
    </lineage>
</organism>
<evidence type="ECO:0000256" key="4">
    <source>
        <dbReference type="SAM" id="Phobius"/>
    </source>
</evidence>
<keyword evidence="6" id="KW-1185">Reference proteome</keyword>
<evidence type="ECO:0000256" key="3">
    <source>
        <dbReference type="SAM" id="MobiDB-lite"/>
    </source>
</evidence>
<dbReference type="Pfam" id="PF00191">
    <property type="entry name" value="Annexin"/>
    <property type="match status" value="1"/>
</dbReference>
<keyword evidence="2" id="KW-0677">Repeat</keyword>
<dbReference type="GO" id="GO:0005886">
    <property type="term" value="C:plasma membrane"/>
    <property type="evidence" value="ECO:0007669"/>
    <property type="project" value="TreeGrafter"/>
</dbReference>
<keyword evidence="4" id="KW-0472">Membrane</keyword>
<evidence type="ECO:0000313" key="6">
    <source>
        <dbReference type="Proteomes" id="UP000272888"/>
    </source>
</evidence>
<evidence type="ECO:0008006" key="7">
    <source>
        <dbReference type="Google" id="ProtNLM"/>
    </source>
</evidence>
<feature type="transmembrane region" description="Helical" evidence="4">
    <location>
        <begin position="1226"/>
        <end position="1250"/>
    </location>
</feature>
<dbReference type="PANTHER" id="PTHR10502:SF102">
    <property type="entry name" value="ANNEXIN B11"/>
    <property type="match status" value="1"/>
</dbReference>
<dbReference type="InterPro" id="IPR018502">
    <property type="entry name" value="Annexin_repeat"/>
</dbReference>
<dbReference type="InterPro" id="IPR037104">
    <property type="entry name" value="Annexin_sf"/>
</dbReference>
<proteinExistence type="inferred from homology"/>
<reference evidence="6" key="1">
    <citation type="submission" date="2018-09" db="EMBL/GenBank/DDBJ databases">
        <authorList>
            <person name="Livingstone P.G."/>
            <person name="Whitworth D.E."/>
        </authorList>
    </citation>
    <scope>NUCLEOTIDE SEQUENCE [LARGE SCALE GENOMIC DNA]</scope>
    <source>
        <strain evidence="6">CA051B</strain>
    </source>
</reference>
<dbReference type="Gene3D" id="1.10.220.10">
    <property type="entry name" value="Annexin"/>
    <property type="match status" value="2"/>
</dbReference>